<gene>
    <name evidence="1" type="ORF">E2C01_053305</name>
</gene>
<comment type="caution">
    <text evidence="1">The sequence shown here is derived from an EMBL/GenBank/DDBJ whole genome shotgun (WGS) entry which is preliminary data.</text>
</comment>
<evidence type="ECO:0000313" key="1">
    <source>
        <dbReference type="EMBL" id="MPC59288.1"/>
    </source>
</evidence>
<accession>A0A5B7GQF3</accession>
<keyword evidence="2" id="KW-1185">Reference proteome</keyword>
<dbReference type="EMBL" id="VSRR010016432">
    <property type="protein sequence ID" value="MPC59288.1"/>
    <property type="molecule type" value="Genomic_DNA"/>
</dbReference>
<organism evidence="1 2">
    <name type="scientific">Portunus trituberculatus</name>
    <name type="common">Swimming crab</name>
    <name type="synonym">Neptunus trituberculatus</name>
    <dbReference type="NCBI Taxonomy" id="210409"/>
    <lineage>
        <taxon>Eukaryota</taxon>
        <taxon>Metazoa</taxon>
        <taxon>Ecdysozoa</taxon>
        <taxon>Arthropoda</taxon>
        <taxon>Crustacea</taxon>
        <taxon>Multicrustacea</taxon>
        <taxon>Malacostraca</taxon>
        <taxon>Eumalacostraca</taxon>
        <taxon>Eucarida</taxon>
        <taxon>Decapoda</taxon>
        <taxon>Pleocyemata</taxon>
        <taxon>Brachyura</taxon>
        <taxon>Eubrachyura</taxon>
        <taxon>Portunoidea</taxon>
        <taxon>Portunidae</taxon>
        <taxon>Portuninae</taxon>
        <taxon>Portunus</taxon>
    </lineage>
</organism>
<reference evidence="1 2" key="1">
    <citation type="submission" date="2019-05" db="EMBL/GenBank/DDBJ databases">
        <title>Another draft genome of Portunus trituberculatus and its Hox gene families provides insights of decapod evolution.</title>
        <authorList>
            <person name="Jeong J.-H."/>
            <person name="Song I."/>
            <person name="Kim S."/>
            <person name="Choi T."/>
            <person name="Kim D."/>
            <person name="Ryu S."/>
            <person name="Kim W."/>
        </authorList>
    </citation>
    <scope>NUCLEOTIDE SEQUENCE [LARGE SCALE GENOMIC DNA]</scope>
    <source>
        <tissue evidence="1">Muscle</tissue>
    </source>
</reference>
<sequence>MGEEDAAGEVYNSCLSSLSQEDGALRGCATAGAGYIPGIIPRDELGTRRFIWTVTPPPTNNFRPPPHPSPLLFYIIHLTRQNATGTFALGDPVEGLVK</sequence>
<dbReference type="AlphaFoldDB" id="A0A5B7GQF3"/>
<protein>
    <submittedName>
        <fullName evidence="1">Uncharacterized protein</fullName>
    </submittedName>
</protein>
<proteinExistence type="predicted"/>
<evidence type="ECO:0000313" key="2">
    <source>
        <dbReference type="Proteomes" id="UP000324222"/>
    </source>
</evidence>
<name>A0A5B7GQF3_PORTR</name>
<dbReference type="Proteomes" id="UP000324222">
    <property type="component" value="Unassembled WGS sequence"/>
</dbReference>